<sequence length="130" mass="14052">MRIDLVTIVVDDYDRAIGFFTRALGFELVEDAPSLTGDGRPKRWVVVRPPGAATAVLLARADGDRQAAAVGNQTGGRVGFFLRVDDFDAAYARMTAAGVEFVRPPRTEPYGRVAVFKDIAGNLWDLLGPA</sequence>
<evidence type="ECO:0000313" key="3">
    <source>
        <dbReference type="Proteomes" id="UP001500266"/>
    </source>
</evidence>
<dbReference type="EMBL" id="BAABDO010000051">
    <property type="protein sequence ID" value="GAA4144522.1"/>
    <property type="molecule type" value="Genomic_DNA"/>
</dbReference>
<proteinExistence type="predicted"/>
<reference evidence="3" key="1">
    <citation type="journal article" date="2019" name="Int. J. Syst. Evol. Microbiol.">
        <title>The Global Catalogue of Microorganisms (GCM) 10K type strain sequencing project: providing services to taxonomists for standard genome sequencing and annotation.</title>
        <authorList>
            <consortium name="The Broad Institute Genomics Platform"/>
            <consortium name="The Broad Institute Genome Sequencing Center for Infectious Disease"/>
            <person name="Wu L."/>
            <person name="Ma J."/>
        </authorList>
    </citation>
    <scope>NUCLEOTIDE SEQUENCE [LARGE SCALE GENOMIC DNA]</scope>
    <source>
        <strain evidence="3">JCM 17316</strain>
    </source>
</reference>
<accession>A0ABP7Z109</accession>
<dbReference type="PANTHER" id="PTHR36437">
    <property type="entry name" value="GLYOXALASE/BLEOMYCIN RESISTANCE PROTEIN/DIOXYGENASE"/>
    <property type="match status" value="1"/>
</dbReference>
<dbReference type="Proteomes" id="UP001500266">
    <property type="component" value="Unassembled WGS sequence"/>
</dbReference>
<comment type="caution">
    <text evidence="2">The sequence shown here is derived from an EMBL/GenBank/DDBJ whole genome shotgun (WGS) entry which is preliminary data.</text>
</comment>
<keyword evidence="3" id="KW-1185">Reference proteome</keyword>
<dbReference type="Pfam" id="PF00903">
    <property type="entry name" value="Glyoxalase"/>
    <property type="match status" value="1"/>
</dbReference>
<dbReference type="PANTHER" id="PTHR36437:SF2">
    <property type="entry name" value="GLYOXALASE_BLEOMYCIN RESISTANCE PROTEIN_DIOXYGENASE"/>
    <property type="match status" value="1"/>
</dbReference>
<protein>
    <submittedName>
        <fullName evidence="2">VOC family protein</fullName>
    </submittedName>
</protein>
<dbReference type="Gene3D" id="3.10.180.10">
    <property type="entry name" value="2,3-Dihydroxybiphenyl 1,2-Dioxygenase, domain 1"/>
    <property type="match status" value="1"/>
</dbReference>
<dbReference type="InterPro" id="IPR004360">
    <property type="entry name" value="Glyas_Fos-R_dOase_dom"/>
</dbReference>
<evidence type="ECO:0000259" key="1">
    <source>
        <dbReference type="PROSITE" id="PS51819"/>
    </source>
</evidence>
<dbReference type="InterPro" id="IPR037523">
    <property type="entry name" value="VOC_core"/>
</dbReference>
<organism evidence="2 3">
    <name type="scientific">Actinomadura keratinilytica</name>
    <dbReference type="NCBI Taxonomy" id="547461"/>
    <lineage>
        <taxon>Bacteria</taxon>
        <taxon>Bacillati</taxon>
        <taxon>Actinomycetota</taxon>
        <taxon>Actinomycetes</taxon>
        <taxon>Streptosporangiales</taxon>
        <taxon>Thermomonosporaceae</taxon>
        <taxon>Actinomadura</taxon>
    </lineage>
</organism>
<dbReference type="RefSeq" id="WP_345022513.1">
    <property type="nucleotide sequence ID" value="NZ_BAABDO010000051.1"/>
</dbReference>
<dbReference type="SUPFAM" id="SSF54593">
    <property type="entry name" value="Glyoxalase/Bleomycin resistance protein/Dihydroxybiphenyl dioxygenase"/>
    <property type="match status" value="1"/>
</dbReference>
<dbReference type="InterPro" id="IPR029068">
    <property type="entry name" value="Glyas_Bleomycin-R_OHBP_Dase"/>
</dbReference>
<feature type="domain" description="VOC" evidence="1">
    <location>
        <begin position="2"/>
        <end position="129"/>
    </location>
</feature>
<name>A0ABP7Z109_9ACTN</name>
<evidence type="ECO:0000313" key="2">
    <source>
        <dbReference type="EMBL" id="GAA4144522.1"/>
    </source>
</evidence>
<gene>
    <name evidence="2" type="ORF">GCM10022416_35350</name>
</gene>
<dbReference type="CDD" id="cd07263">
    <property type="entry name" value="VOC_like"/>
    <property type="match status" value="1"/>
</dbReference>
<dbReference type="PROSITE" id="PS51819">
    <property type="entry name" value="VOC"/>
    <property type="match status" value="1"/>
</dbReference>